<evidence type="ECO:0000256" key="2">
    <source>
        <dbReference type="ARBA" id="ARBA00022475"/>
    </source>
</evidence>
<feature type="transmembrane region" description="Helical" evidence="6">
    <location>
        <begin position="153"/>
        <end position="174"/>
    </location>
</feature>
<evidence type="ECO:0000256" key="4">
    <source>
        <dbReference type="ARBA" id="ARBA00022989"/>
    </source>
</evidence>
<name>A0A9D2Q388_9FIRM</name>
<keyword evidence="2" id="KW-1003">Cell membrane</keyword>
<feature type="transmembrane region" description="Helical" evidence="6">
    <location>
        <begin position="349"/>
        <end position="368"/>
    </location>
</feature>
<sequence length="431" mass="45790">METKLTKYIVPNVLAMLGMSCYILADTFFISVAQGANGITALNLVLPLYGLIYALGAMLGVGSATRYSLAKSLESEQADHYFFNSVFFTLCLSIPFVLAGIFAPEQVLRLLGADADIAAVGRGYIQVVLCFAPCFMLNYTFTAFTRNDNAPKTAMAATLISGVFNIIFDYIFMFPMQMGMVGAALATGISPIVSMAVCAGRFVLGKSGLRLALRRPSWRKLCAACSLGVVAFVGEISSGITTLVFNFILLGLGGNIVVAAYGVVANIALVGTSLLNGVSQGLQPLASAAHSTHNENAKRLILRQGLQIAGAIAVAMTALVFLFAPQLVAVFNTEQSQTLADYAQTGLRLYFLGFLIAFINMVCSGFFSATGKGAASSAIALSRGVAAIAAMAFVLSRLWGIPGVWLAFLASELVTLVITVFFLFRFRFSEK</sequence>
<proteinExistence type="predicted"/>
<feature type="transmembrane region" description="Helical" evidence="6">
    <location>
        <begin position="12"/>
        <end position="36"/>
    </location>
</feature>
<feature type="transmembrane region" description="Helical" evidence="6">
    <location>
        <begin position="123"/>
        <end position="141"/>
    </location>
</feature>
<dbReference type="PANTHER" id="PTHR43823">
    <property type="entry name" value="SPORULATION PROTEIN YKVU"/>
    <property type="match status" value="1"/>
</dbReference>
<evidence type="ECO:0000313" key="7">
    <source>
        <dbReference type="EMBL" id="HJC72108.1"/>
    </source>
</evidence>
<dbReference type="PANTHER" id="PTHR43823:SF3">
    <property type="entry name" value="MULTIDRUG EXPORT PROTEIN MEPA"/>
    <property type="match status" value="1"/>
</dbReference>
<evidence type="ECO:0000256" key="5">
    <source>
        <dbReference type="ARBA" id="ARBA00023136"/>
    </source>
</evidence>
<dbReference type="GO" id="GO:0005886">
    <property type="term" value="C:plasma membrane"/>
    <property type="evidence" value="ECO:0007669"/>
    <property type="project" value="UniProtKB-SubCell"/>
</dbReference>
<feature type="transmembrane region" description="Helical" evidence="6">
    <location>
        <begin position="405"/>
        <end position="424"/>
    </location>
</feature>
<accession>A0A9D2Q388</accession>
<dbReference type="AlphaFoldDB" id="A0A9D2Q388"/>
<evidence type="ECO:0000313" key="8">
    <source>
        <dbReference type="Proteomes" id="UP000823918"/>
    </source>
</evidence>
<reference evidence="7" key="1">
    <citation type="journal article" date="2021" name="PeerJ">
        <title>Extensive microbial diversity within the chicken gut microbiome revealed by metagenomics and culture.</title>
        <authorList>
            <person name="Gilroy R."/>
            <person name="Ravi A."/>
            <person name="Getino M."/>
            <person name="Pursley I."/>
            <person name="Horton D.L."/>
            <person name="Alikhan N.F."/>
            <person name="Baker D."/>
            <person name="Gharbi K."/>
            <person name="Hall N."/>
            <person name="Watson M."/>
            <person name="Adriaenssens E.M."/>
            <person name="Foster-Nyarko E."/>
            <person name="Jarju S."/>
            <person name="Secka A."/>
            <person name="Antonio M."/>
            <person name="Oren A."/>
            <person name="Chaudhuri R.R."/>
            <person name="La Ragione R."/>
            <person name="Hildebrand F."/>
            <person name="Pallen M.J."/>
        </authorList>
    </citation>
    <scope>NUCLEOTIDE SEQUENCE</scope>
    <source>
        <strain evidence="7">5933</strain>
    </source>
</reference>
<feature type="transmembrane region" description="Helical" evidence="6">
    <location>
        <begin position="180"/>
        <end position="204"/>
    </location>
</feature>
<feature type="transmembrane region" description="Helical" evidence="6">
    <location>
        <begin position="48"/>
        <end position="69"/>
    </location>
</feature>
<organism evidence="7 8">
    <name type="scientific">Candidatus Ruthenibacterium merdavium</name>
    <dbReference type="NCBI Taxonomy" id="2838752"/>
    <lineage>
        <taxon>Bacteria</taxon>
        <taxon>Bacillati</taxon>
        <taxon>Bacillota</taxon>
        <taxon>Clostridia</taxon>
        <taxon>Eubacteriales</taxon>
        <taxon>Oscillospiraceae</taxon>
        <taxon>Ruthenibacterium</taxon>
    </lineage>
</organism>
<dbReference type="InterPro" id="IPR051327">
    <property type="entry name" value="MATE_MepA_subfamily"/>
</dbReference>
<protein>
    <submittedName>
        <fullName evidence="7">Polysaccharide biosynthesis C-terminal domain-containing protein</fullName>
    </submittedName>
</protein>
<dbReference type="PROSITE" id="PS51257">
    <property type="entry name" value="PROKAR_LIPOPROTEIN"/>
    <property type="match status" value="1"/>
</dbReference>
<dbReference type="GO" id="GO:0042910">
    <property type="term" value="F:xenobiotic transmembrane transporter activity"/>
    <property type="evidence" value="ECO:0007669"/>
    <property type="project" value="InterPro"/>
</dbReference>
<feature type="transmembrane region" description="Helical" evidence="6">
    <location>
        <begin position="308"/>
        <end position="329"/>
    </location>
</feature>
<dbReference type="Pfam" id="PF01554">
    <property type="entry name" value="MatE"/>
    <property type="match status" value="2"/>
</dbReference>
<feature type="transmembrane region" description="Helical" evidence="6">
    <location>
        <begin position="225"/>
        <end position="250"/>
    </location>
</feature>
<gene>
    <name evidence="7" type="ORF">H9698_04850</name>
</gene>
<keyword evidence="4 6" id="KW-1133">Transmembrane helix</keyword>
<keyword evidence="5 6" id="KW-0472">Membrane</keyword>
<keyword evidence="3 6" id="KW-0812">Transmembrane</keyword>
<comment type="caution">
    <text evidence="7">The sequence shown here is derived from an EMBL/GenBank/DDBJ whole genome shotgun (WGS) entry which is preliminary data.</text>
</comment>
<comment type="subcellular location">
    <subcellularLocation>
        <location evidence="1">Cell membrane</location>
        <topology evidence="1">Multi-pass membrane protein</topology>
    </subcellularLocation>
</comment>
<dbReference type="InterPro" id="IPR002528">
    <property type="entry name" value="MATE_fam"/>
</dbReference>
<evidence type="ECO:0000256" key="6">
    <source>
        <dbReference type="SAM" id="Phobius"/>
    </source>
</evidence>
<dbReference type="EMBL" id="DWWA01000023">
    <property type="protein sequence ID" value="HJC72108.1"/>
    <property type="molecule type" value="Genomic_DNA"/>
</dbReference>
<feature type="transmembrane region" description="Helical" evidence="6">
    <location>
        <begin position="81"/>
        <end position="103"/>
    </location>
</feature>
<feature type="transmembrane region" description="Helical" evidence="6">
    <location>
        <begin position="256"/>
        <end position="275"/>
    </location>
</feature>
<evidence type="ECO:0000256" key="3">
    <source>
        <dbReference type="ARBA" id="ARBA00022692"/>
    </source>
</evidence>
<dbReference type="Proteomes" id="UP000823918">
    <property type="component" value="Unassembled WGS sequence"/>
</dbReference>
<feature type="transmembrane region" description="Helical" evidence="6">
    <location>
        <begin position="380"/>
        <end position="399"/>
    </location>
</feature>
<dbReference type="GO" id="GO:0015297">
    <property type="term" value="F:antiporter activity"/>
    <property type="evidence" value="ECO:0007669"/>
    <property type="project" value="InterPro"/>
</dbReference>
<reference evidence="7" key="2">
    <citation type="submission" date="2021-04" db="EMBL/GenBank/DDBJ databases">
        <authorList>
            <person name="Gilroy R."/>
        </authorList>
    </citation>
    <scope>NUCLEOTIDE SEQUENCE</scope>
    <source>
        <strain evidence="7">5933</strain>
    </source>
</reference>
<evidence type="ECO:0000256" key="1">
    <source>
        <dbReference type="ARBA" id="ARBA00004651"/>
    </source>
</evidence>